<protein>
    <recommendedName>
        <fullName evidence="6">Flagellar secretion chaperone FliS</fullName>
    </recommendedName>
</protein>
<proteinExistence type="inferred from homology"/>
<evidence type="ECO:0000256" key="1">
    <source>
        <dbReference type="ARBA" id="ARBA00004514"/>
    </source>
</evidence>
<evidence type="ECO:0000313" key="7">
    <source>
        <dbReference type="EMBL" id="RCS58223.1"/>
    </source>
</evidence>
<accession>A0A368L411</accession>
<dbReference type="GO" id="GO:0005829">
    <property type="term" value="C:cytosol"/>
    <property type="evidence" value="ECO:0007669"/>
    <property type="project" value="UniProtKB-SubCell"/>
</dbReference>
<dbReference type="GO" id="GO:0044780">
    <property type="term" value="P:bacterial-type flagellum assembly"/>
    <property type="evidence" value="ECO:0007669"/>
    <property type="project" value="InterPro"/>
</dbReference>
<dbReference type="PANTHER" id="PTHR34773">
    <property type="entry name" value="FLAGELLAR SECRETION CHAPERONE FLIS"/>
    <property type="match status" value="1"/>
</dbReference>
<keyword evidence="7" id="KW-0969">Cilium</keyword>
<dbReference type="SUPFAM" id="SSF101116">
    <property type="entry name" value="Flagellar export chaperone FliS"/>
    <property type="match status" value="1"/>
</dbReference>
<keyword evidence="5" id="KW-0143">Chaperone</keyword>
<dbReference type="NCBIfam" id="TIGR00208">
    <property type="entry name" value="fliS"/>
    <property type="match status" value="1"/>
</dbReference>
<reference evidence="7 8" key="1">
    <citation type="journal article" date="2018" name="Int. J. Syst. Evol. Microbiol.">
        <title>Parvibium lacunae gen. nov., sp. nov., a new member of the family Alcaligenaceae isolated from a freshwater pond.</title>
        <authorList>
            <person name="Chen W.M."/>
            <person name="Xie P.B."/>
            <person name="Hsu M.Y."/>
            <person name="Sheu S.Y."/>
        </authorList>
    </citation>
    <scope>NUCLEOTIDE SEQUENCE [LARGE SCALE GENOMIC DNA]</scope>
    <source>
        <strain evidence="7 8">KMB9</strain>
    </source>
</reference>
<keyword evidence="3 6" id="KW-0963">Cytoplasm</keyword>
<dbReference type="PIRSF" id="PIRSF039090">
    <property type="entry name" value="Flis"/>
    <property type="match status" value="1"/>
</dbReference>
<dbReference type="Proteomes" id="UP000252357">
    <property type="component" value="Unassembled WGS sequence"/>
</dbReference>
<keyword evidence="8" id="KW-1185">Reference proteome</keyword>
<keyword evidence="4 6" id="KW-1005">Bacterial flagellum biogenesis</keyword>
<evidence type="ECO:0000256" key="2">
    <source>
        <dbReference type="ARBA" id="ARBA00008787"/>
    </source>
</evidence>
<evidence type="ECO:0000313" key="8">
    <source>
        <dbReference type="Proteomes" id="UP000252357"/>
    </source>
</evidence>
<dbReference type="RefSeq" id="WP_114402307.1">
    <property type="nucleotide sequence ID" value="NZ_QPGB01000002.1"/>
</dbReference>
<dbReference type="EMBL" id="QPGB01000002">
    <property type="protein sequence ID" value="RCS58223.1"/>
    <property type="molecule type" value="Genomic_DNA"/>
</dbReference>
<evidence type="ECO:0000256" key="5">
    <source>
        <dbReference type="ARBA" id="ARBA00023186"/>
    </source>
</evidence>
<evidence type="ECO:0000256" key="6">
    <source>
        <dbReference type="PIRNR" id="PIRNR039090"/>
    </source>
</evidence>
<organism evidence="7 8">
    <name type="scientific">Parvibium lacunae</name>
    <dbReference type="NCBI Taxonomy" id="1888893"/>
    <lineage>
        <taxon>Bacteria</taxon>
        <taxon>Pseudomonadati</taxon>
        <taxon>Pseudomonadota</taxon>
        <taxon>Betaproteobacteria</taxon>
        <taxon>Burkholderiales</taxon>
        <taxon>Alcaligenaceae</taxon>
        <taxon>Parvibium</taxon>
    </lineage>
</organism>
<dbReference type="OrthoDB" id="9792010at2"/>
<dbReference type="InterPro" id="IPR003713">
    <property type="entry name" value="FliS"/>
</dbReference>
<dbReference type="CDD" id="cd16098">
    <property type="entry name" value="FliS"/>
    <property type="match status" value="1"/>
</dbReference>
<gene>
    <name evidence="7" type="primary">fliS</name>
    <name evidence="7" type="ORF">DU000_05195</name>
</gene>
<keyword evidence="7" id="KW-0966">Cell projection</keyword>
<comment type="similarity">
    <text evidence="2 6">Belongs to the FliS family.</text>
</comment>
<dbReference type="GO" id="GO:0071973">
    <property type="term" value="P:bacterial-type flagellum-dependent cell motility"/>
    <property type="evidence" value="ECO:0007669"/>
    <property type="project" value="TreeGrafter"/>
</dbReference>
<evidence type="ECO:0000256" key="4">
    <source>
        <dbReference type="ARBA" id="ARBA00022795"/>
    </source>
</evidence>
<sequence length="146" mass="15803">MAGFGYGAAAYAQVDVDTAILTASPHKLISMLLDGALQTMNEAIGAMEKKDIPLKGKLLTKAIRILEEGLKSALNDEGGGALSAHLRDLYDYMVMRLLQANLQNDPKKIREVIQLLGQIREAWQALDEKLANTPPTSTETVAVAKI</sequence>
<comment type="caution">
    <text evidence="7">The sequence shown here is derived from an EMBL/GenBank/DDBJ whole genome shotgun (WGS) entry which is preliminary data.</text>
</comment>
<dbReference type="Pfam" id="PF02561">
    <property type="entry name" value="FliS"/>
    <property type="match status" value="1"/>
</dbReference>
<comment type="subcellular location">
    <subcellularLocation>
        <location evidence="1 6">Cytoplasm</location>
        <location evidence="1 6">Cytosol</location>
    </subcellularLocation>
</comment>
<dbReference type="AlphaFoldDB" id="A0A368L411"/>
<name>A0A368L411_9BURK</name>
<dbReference type="Gene3D" id="1.20.120.340">
    <property type="entry name" value="Flagellar protein FliS"/>
    <property type="match status" value="1"/>
</dbReference>
<keyword evidence="7" id="KW-0282">Flagellum</keyword>
<dbReference type="InterPro" id="IPR036584">
    <property type="entry name" value="FliS_sf"/>
</dbReference>
<dbReference type="PANTHER" id="PTHR34773:SF1">
    <property type="entry name" value="FLAGELLAR SECRETION CHAPERONE FLIS"/>
    <property type="match status" value="1"/>
</dbReference>
<evidence type="ECO:0000256" key="3">
    <source>
        <dbReference type="ARBA" id="ARBA00022490"/>
    </source>
</evidence>